<feature type="compositionally biased region" description="Polar residues" evidence="1">
    <location>
        <begin position="1237"/>
        <end position="1246"/>
    </location>
</feature>
<dbReference type="Pfam" id="PF00982">
    <property type="entry name" value="Glyco_transf_20"/>
    <property type="match status" value="1"/>
</dbReference>
<dbReference type="InterPro" id="IPR036412">
    <property type="entry name" value="HAD-like_sf"/>
</dbReference>
<dbReference type="STRING" id="237631.A0A0D1E101"/>
<dbReference type="PANTHER" id="PTHR10788">
    <property type="entry name" value="TREHALOSE-6-PHOSPHATE SYNTHASE"/>
    <property type="match status" value="1"/>
</dbReference>
<evidence type="ECO:0000313" key="3">
    <source>
        <dbReference type="Proteomes" id="UP000000561"/>
    </source>
</evidence>
<proteinExistence type="predicted"/>
<feature type="region of interest" description="Disordered" evidence="1">
    <location>
        <begin position="116"/>
        <end position="251"/>
    </location>
</feature>
<feature type="compositionally biased region" description="Low complexity" evidence="1">
    <location>
        <begin position="170"/>
        <end position="245"/>
    </location>
</feature>
<dbReference type="FunFam" id="3.40.50.2000:FF:000342">
    <property type="entry name" value="Related to alpha,alpha-trehalose-phosphate synthase, 115 KD subunit"/>
    <property type="match status" value="1"/>
</dbReference>
<dbReference type="CDD" id="cd03788">
    <property type="entry name" value="GT20_TPS"/>
    <property type="match status" value="1"/>
</dbReference>
<dbReference type="OrthoDB" id="755951at2759"/>
<dbReference type="FunFam" id="3.40.50.2000:FF:000036">
    <property type="entry name" value="Alpha,alpha-trehalose-phosphate synthase subunit Tps2"/>
    <property type="match status" value="1"/>
</dbReference>
<organism evidence="2 3">
    <name type="scientific">Mycosarcoma maydis</name>
    <name type="common">Corn smut fungus</name>
    <name type="synonym">Ustilago maydis</name>
    <dbReference type="NCBI Taxonomy" id="5270"/>
    <lineage>
        <taxon>Eukaryota</taxon>
        <taxon>Fungi</taxon>
        <taxon>Dikarya</taxon>
        <taxon>Basidiomycota</taxon>
        <taxon>Ustilaginomycotina</taxon>
        <taxon>Ustilaginomycetes</taxon>
        <taxon>Ustilaginales</taxon>
        <taxon>Ustilaginaceae</taxon>
        <taxon>Mycosarcoma</taxon>
    </lineage>
</organism>
<dbReference type="FunCoup" id="A0A0D1E101">
    <property type="interactions" value="28"/>
</dbReference>
<feature type="region of interest" description="Disordered" evidence="1">
    <location>
        <begin position="1219"/>
        <end position="1262"/>
    </location>
</feature>
<feature type="compositionally biased region" description="Polar residues" evidence="1">
    <location>
        <begin position="337"/>
        <end position="349"/>
    </location>
</feature>
<dbReference type="SUPFAM" id="SSF56784">
    <property type="entry name" value="HAD-like"/>
    <property type="match status" value="1"/>
</dbReference>
<dbReference type="PANTHER" id="PTHR10788:SF15">
    <property type="entry name" value="TREHALOSE SYNTHASE COMPLEX REGULATORY SUBUNIT TPS3-RELATED"/>
    <property type="match status" value="1"/>
</dbReference>
<dbReference type="Proteomes" id="UP000000561">
    <property type="component" value="Chromosome 5"/>
</dbReference>
<dbReference type="GeneID" id="23563148"/>
<feature type="region of interest" description="Disordered" evidence="1">
    <location>
        <begin position="32"/>
        <end position="60"/>
    </location>
</feature>
<dbReference type="eggNOG" id="KOG1050">
    <property type="taxonomic scope" value="Eukaryota"/>
</dbReference>
<keyword evidence="3" id="KW-1185">Reference proteome</keyword>
<feature type="region of interest" description="Disordered" evidence="1">
    <location>
        <begin position="1182"/>
        <end position="1204"/>
    </location>
</feature>
<dbReference type="InParanoid" id="A0A0D1E101"/>
<feature type="compositionally biased region" description="Polar residues" evidence="1">
    <location>
        <begin position="391"/>
        <end position="404"/>
    </location>
</feature>
<protein>
    <submittedName>
        <fullName evidence="2">Uncharacterized protein</fullName>
    </submittedName>
</protein>
<reference evidence="2 3" key="1">
    <citation type="journal article" date="2006" name="Nature">
        <title>Insights from the genome of the biotrophic fungal plant pathogen Ustilago maydis.</title>
        <authorList>
            <person name="Kamper J."/>
            <person name="Kahmann R."/>
            <person name="Bolker M."/>
            <person name="Ma L.J."/>
            <person name="Brefort T."/>
            <person name="Saville B.J."/>
            <person name="Banuett F."/>
            <person name="Kronstad J.W."/>
            <person name="Gold S.E."/>
            <person name="Muller O."/>
            <person name="Perlin M.H."/>
            <person name="Wosten H.A."/>
            <person name="de Vries R."/>
            <person name="Ruiz-Herrera J."/>
            <person name="Reynaga-Pena C.G."/>
            <person name="Snetselaar K."/>
            <person name="McCann M."/>
            <person name="Perez-Martin J."/>
            <person name="Feldbrugge M."/>
            <person name="Basse C.W."/>
            <person name="Steinberg G."/>
            <person name="Ibeas J.I."/>
            <person name="Holloman W."/>
            <person name="Guzman P."/>
            <person name="Farman M."/>
            <person name="Stajich J.E."/>
            <person name="Sentandreu R."/>
            <person name="Gonzalez-Prieto J.M."/>
            <person name="Kennell J.C."/>
            <person name="Molina L."/>
            <person name="Schirawski J."/>
            <person name="Mendoza-Mendoza A."/>
            <person name="Greilinger D."/>
            <person name="Munch K."/>
            <person name="Rossel N."/>
            <person name="Scherer M."/>
            <person name="Vranes M."/>
            <person name="Ladendorf O."/>
            <person name="Vincon V."/>
            <person name="Fuchs U."/>
            <person name="Sandrock B."/>
            <person name="Meng S."/>
            <person name="Ho E.C."/>
            <person name="Cahill M.J."/>
            <person name="Boyce K.J."/>
            <person name="Klose J."/>
            <person name="Klosterman S.J."/>
            <person name="Deelstra H.J."/>
            <person name="Ortiz-Castellanos L."/>
            <person name="Li W."/>
            <person name="Sanchez-Alonso P."/>
            <person name="Schreier P.H."/>
            <person name="Hauser-Hahn I."/>
            <person name="Vaupel M."/>
            <person name="Koopmann E."/>
            <person name="Friedrich G."/>
            <person name="Voss H."/>
            <person name="Schluter T."/>
            <person name="Margolis J."/>
            <person name="Platt D."/>
            <person name="Swimmer C."/>
            <person name="Gnirke A."/>
            <person name="Chen F."/>
            <person name="Vysotskaia V."/>
            <person name="Mannhaupt G."/>
            <person name="Guldener U."/>
            <person name="Munsterkotter M."/>
            <person name="Haase D."/>
            <person name="Oesterheld M."/>
            <person name="Mewes H.W."/>
            <person name="Mauceli E.W."/>
            <person name="DeCaprio D."/>
            <person name="Wade C.M."/>
            <person name="Butler J."/>
            <person name="Young S."/>
            <person name="Jaffe D.B."/>
            <person name="Calvo S."/>
            <person name="Nusbaum C."/>
            <person name="Galagan J."/>
            <person name="Birren B.W."/>
        </authorList>
    </citation>
    <scope>NUCLEOTIDE SEQUENCE [LARGE SCALE GENOMIC DNA]</scope>
    <source>
        <strain evidence="3">DSM 14603 / FGSC 9021 / UM521</strain>
    </source>
</reference>
<name>A0A0D1E101_MYCMD</name>
<gene>
    <name evidence="2" type="ORF">UMAG_02390</name>
</gene>
<feature type="region of interest" description="Disordered" evidence="1">
    <location>
        <begin position="378"/>
        <end position="498"/>
    </location>
</feature>
<dbReference type="Pfam" id="PF02358">
    <property type="entry name" value="Trehalose_PPase"/>
    <property type="match status" value="1"/>
</dbReference>
<feature type="region of interest" description="Disordered" evidence="1">
    <location>
        <begin position="323"/>
        <end position="365"/>
    </location>
</feature>
<feature type="compositionally biased region" description="Low complexity" evidence="1">
    <location>
        <begin position="32"/>
        <end position="43"/>
    </location>
</feature>
<dbReference type="OMA" id="HEAFRAY"/>
<sequence length="1347" mass="147113">MPRRGNLGGHRVVIASLFLPDTLHFIEPEYESAFAESPEESTAPPSPESLPRETPLPLHELNSRLAASMSLLSQDRQARSMPLPARSPKSRQPSFADTKINMSELMSEAAVPRLDVRDAPVSGASSPHIGSRRGSMSEHTSIVGATGATADASDIPVAPASDHGRSAITSDPQGSSSFGTSSLSGQTAPTATATATATTTTAAAAASAATPKSRRTSFNTNTSSGTALATTALAPEGTGTRTPGARAGGKLGITTPLSIISDLAARQAGPVPPPISTFESERHHPFGSGAVTPMVGSQTPGNVNRPPGLARAFPMSLSMTKANPSGALSAGPGQLPTLKSLNASKSVNNAPGPGSGSKTPGAPTSLKSVKMASAVASGSINDHGRGVPVSPAQTRKASTSTVERPSSRELLGHARIPRGRERSVASSPTATIKGRSHLHHQAGGSSNQGPPAAPSSVFSRNRSMRSTTRRNNGRRASSTSRSHLGRRTSTASLDTVADDDTGLALPPFEFVSNPSANGGLINAVKSIERERLRAGKLYVGTPALSTEGWLGPAEKRHLEQRYMKERSSMPVWLQDDDFDLSYNRFCKQILWPTFHYTSPTSKGLDNEHEAFRAYWEVNRRFADAIEDVYQEGDIVWINDYHLLLVPQMVRERLPHATIGLFVHIAFPSSEIFRCLSMRETLLKGMLGADLIGFQTHNFCRHFRQTVSRILQLEATPKGVQLEGSFVTVAPFPIGIDVRSLNAKRQDPEVREWVAQLRQKYAGKRIIVGRDKLDWIKGVRQKLLAFEAFLDENPKWAGQVVLIQVALATTEENEEIGEATDVVSRINNKYSTLTYQPVVFLHVQDITFGQYLALLTVADCFLATSLREGMNLTSHEFVVCQEVSHRPLVLSEFTGTYSGLRACIGINPWNTKQVAHAIHKALTMDESEMVQRWTDLHRVVVTQTAQQWITSLLGHLERAHLEQERLENMFVPRLEVAQLVSEWRAAHSRLLLIDLEETLVTYDPLAAHEQGGFCPPDWLFALLNDLAADSKNVVYILSGMGTDDLDRVASRIDSIGFVAEDGCFVKHAGESHWNSLVAPFDLRPVREILSYFSERTPNSYIEERGASVCWRFWNDKLGDRNSHEAQWARRQSAEVANLIHERFSHSLRVVPCRTNCLILPRHASRVAAVQHIIMQMSIVGSMSAPGAHSGSQQSSASTPSLSAQRPNDIAQRLADQPHHSPLESAYKQPSNYWPMPTAHSTRASSPVVQHHPTPHSSMRSHHGSVSVHLPHHYHQTHTFDFVLALSQDEKLLAYVNTLDLFAPVTCTTVDLEKNRGTEAAYFLAQSDVQEALEEMVGFRARDLKWANR</sequence>
<dbReference type="KEGG" id="uma:UMAG_02390"/>
<dbReference type="InterPro" id="IPR003337">
    <property type="entry name" value="Trehalose_PPase"/>
</dbReference>
<dbReference type="GO" id="GO:0003824">
    <property type="term" value="F:catalytic activity"/>
    <property type="evidence" value="ECO:0007669"/>
    <property type="project" value="InterPro"/>
</dbReference>
<evidence type="ECO:0000256" key="1">
    <source>
        <dbReference type="SAM" id="MobiDB-lite"/>
    </source>
</evidence>
<dbReference type="Gene3D" id="3.40.50.2000">
    <property type="entry name" value="Glycogen Phosphorylase B"/>
    <property type="match status" value="2"/>
</dbReference>
<feature type="region of interest" description="Disordered" evidence="1">
    <location>
        <begin position="74"/>
        <end position="97"/>
    </location>
</feature>
<evidence type="ECO:0000313" key="2">
    <source>
        <dbReference type="EMBL" id="KIS69874.1"/>
    </source>
</evidence>
<feature type="compositionally biased region" description="Low complexity" evidence="1">
    <location>
        <begin position="1182"/>
        <end position="1202"/>
    </location>
</feature>
<accession>A0A0D1E101</accession>
<feature type="compositionally biased region" description="Basic and acidic residues" evidence="1">
    <location>
        <begin position="405"/>
        <end position="423"/>
    </location>
</feature>
<dbReference type="VEuPathDB" id="FungiDB:UMAG_02390"/>
<dbReference type="EMBL" id="CM003144">
    <property type="protein sequence ID" value="KIS69874.1"/>
    <property type="molecule type" value="Genomic_DNA"/>
</dbReference>
<dbReference type="SUPFAM" id="SSF53756">
    <property type="entry name" value="UDP-Glycosyltransferase/glycogen phosphorylase"/>
    <property type="match status" value="1"/>
</dbReference>
<dbReference type="GO" id="GO:0005992">
    <property type="term" value="P:trehalose biosynthetic process"/>
    <property type="evidence" value="ECO:0000318"/>
    <property type="project" value="GO_Central"/>
</dbReference>
<dbReference type="RefSeq" id="XP_011388689.1">
    <property type="nucleotide sequence ID" value="XM_011390387.1"/>
</dbReference>
<dbReference type="InterPro" id="IPR001830">
    <property type="entry name" value="Glyco_trans_20"/>
</dbReference>
<dbReference type="GO" id="GO:0005946">
    <property type="term" value="C:alpha,alpha-trehalose-phosphate synthase complex (UDP-forming)"/>
    <property type="evidence" value="ECO:0000318"/>
    <property type="project" value="GO_Central"/>
</dbReference>